<dbReference type="PANTHER" id="PTHR13052:SF3">
    <property type="entry name" value="NUCLEAR FACTOR RELATED TO KAPPA-B-BINDING PROTEIN"/>
    <property type="match status" value="1"/>
</dbReference>
<feature type="region of interest" description="Disordered" evidence="3">
    <location>
        <begin position="17"/>
        <end position="48"/>
    </location>
</feature>
<proteinExistence type="predicted"/>
<dbReference type="CDD" id="cd21865">
    <property type="entry name" value="DEUBAD_NFRKB"/>
    <property type="match status" value="1"/>
</dbReference>
<dbReference type="Proteomes" id="UP000195402">
    <property type="component" value="Unassembled WGS sequence"/>
</dbReference>
<dbReference type="EMBL" id="MVGT01003328">
    <property type="protein sequence ID" value="OVA04271.1"/>
    <property type="molecule type" value="Genomic_DNA"/>
</dbReference>
<feature type="region of interest" description="Disordered" evidence="3">
    <location>
        <begin position="285"/>
        <end position="304"/>
    </location>
</feature>
<sequence length="608" mass="68720">MGIFKIDSRTLGDGSYSGNSSFSPCVGSTEREEKTVSGADSGNESDDQELADVGCELSMVGGQLCSIPYELYDLPDLKEILSLETWNSCLTDEERFSLSAYLPDMDQQTFWLTMKELLGGNVIFFGSPLKELFDRLKGGIYPPKVTHFREGVTFLQRRAYYHSLGLYHENMVRMFGDMKRLWDQCQSNISIEERVHIWKSRKTHKCMDPLDLNAFPLTEDLLGKGVNKKAVMIPVSRKMKHINMESEEEKVHILPPPVANGMKLVAPKTSGKGVLKIKAPGTNTFQTHVPKSMPSDSWVPSRPQPKGVLKIVPKVPPARLEPAQLAEAPGLQTSRYSPLPPSMYKWDENGEDSPLLYQTVVGREAYRSPEQPNYIMDQQRVEFRNGTNGLSRNFQKAIRMNKQAEDRSFDAFTNLQEQNLSEGNRGTWTSDDYHPKGGSGSSSLKVRRYARGRQNDWQNLVCENRELSRSSLEPYPVVAEYYQGEQHMVPMPEKIVPTYPRISDAVSGLSDGTGEHEMFSASFDRIKRHRDVNVGGSQKLHDSTAVSDGLRDGLFLPVTYKRRKGQAKLNKLDFVKPLTVETDYKARMPKETNNQVESAKAIKIRFKK</sequence>
<dbReference type="GO" id="GO:0031011">
    <property type="term" value="C:Ino80 complex"/>
    <property type="evidence" value="ECO:0007669"/>
    <property type="project" value="InterPro"/>
</dbReference>
<name>A0A200Q1B9_MACCD</name>
<evidence type="ECO:0000259" key="4">
    <source>
        <dbReference type="PROSITE" id="PS51916"/>
    </source>
</evidence>
<comment type="subcellular location">
    <subcellularLocation>
        <location evidence="1">Nucleus</location>
    </subcellularLocation>
</comment>
<evidence type="ECO:0000256" key="3">
    <source>
        <dbReference type="SAM" id="MobiDB-lite"/>
    </source>
</evidence>
<evidence type="ECO:0000256" key="1">
    <source>
        <dbReference type="ARBA" id="ARBA00004123"/>
    </source>
</evidence>
<evidence type="ECO:0000256" key="2">
    <source>
        <dbReference type="ARBA" id="ARBA00023242"/>
    </source>
</evidence>
<dbReference type="OrthoDB" id="1938996at2759"/>
<feature type="compositionally biased region" description="Polar residues" evidence="3">
    <location>
        <begin position="420"/>
        <end position="430"/>
    </location>
</feature>
<dbReference type="STRING" id="56857.A0A200Q1B9"/>
<dbReference type="PROSITE" id="PS51916">
    <property type="entry name" value="DEUBAD"/>
    <property type="match status" value="1"/>
</dbReference>
<dbReference type="InterPro" id="IPR044867">
    <property type="entry name" value="DEUBAD_dom"/>
</dbReference>
<protein>
    <submittedName>
        <fullName evidence="5">Nuclear factor related to kappa-B-binding protein</fullName>
    </submittedName>
</protein>
<dbReference type="PANTHER" id="PTHR13052">
    <property type="entry name" value="NFRKB-RELATED"/>
    <property type="match status" value="1"/>
</dbReference>
<comment type="caution">
    <text evidence="5">The sequence shown here is derived from an EMBL/GenBank/DDBJ whole genome shotgun (WGS) entry which is preliminary data.</text>
</comment>
<evidence type="ECO:0000313" key="6">
    <source>
        <dbReference type="Proteomes" id="UP000195402"/>
    </source>
</evidence>
<dbReference type="InterPro" id="IPR024867">
    <property type="entry name" value="NFRKB"/>
</dbReference>
<feature type="region of interest" description="Disordered" evidence="3">
    <location>
        <begin position="420"/>
        <end position="443"/>
    </location>
</feature>
<keyword evidence="6" id="KW-1185">Reference proteome</keyword>
<gene>
    <name evidence="5" type="ORF">BVC80_1623g24</name>
</gene>
<evidence type="ECO:0000313" key="5">
    <source>
        <dbReference type="EMBL" id="OVA04271.1"/>
    </source>
</evidence>
<feature type="domain" description="DEUBAD" evidence="4">
    <location>
        <begin position="68"/>
        <end position="181"/>
    </location>
</feature>
<dbReference type="InParanoid" id="A0A200Q1B9"/>
<dbReference type="OMA" id="YHALRSY"/>
<dbReference type="AlphaFoldDB" id="A0A200Q1B9"/>
<organism evidence="5 6">
    <name type="scientific">Macleaya cordata</name>
    <name type="common">Five-seeded plume-poppy</name>
    <name type="synonym">Bocconia cordata</name>
    <dbReference type="NCBI Taxonomy" id="56857"/>
    <lineage>
        <taxon>Eukaryota</taxon>
        <taxon>Viridiplantae</taxon>
        <taxon>Streptophyta</taxon>
        <taxon>Embryophyta</taxon>
        <taxon>Tracheophyta</taxon>
        <taxon>Spermatophyta</taxon>
        <taxon>Magnoliopsida</taxon>
        <taxon>Ranunculales</taxon>
        <taxon>Papaveraceae</taxon>
        <taxon>Papaveroideae</taxon>
        <taxon>Macleaya</taxon>
    </lineage>
</organism>
<keyword evidence="2" id="KW-0539">Nucleus</keyword>
<accession>A0A200Q1B9</accession>
<reference evidence="5 6" key="1">
    <citation type="journal article" date="2017" name="Mol. Plant">
        <title>The Genome of Medicinal Plant Macleaya cordata Provides New Insights into Benzylisoquinoline Alkaloids Metabolism.</title>
        <authorList>
            <person name="Liu X."/>
            <person name="Liu Y."/>
            <person name="Huang P."/>
            <person name="Ma Y."/>
            <person name="Qing Z."/>
            <person name="Tang Q."/>
            <person name="Cao H."/>
            <person name="Cheng P."/>
            <person name="Zheng Y."/>
            <person name="Yuan Z."/>
            <person name="Zhou Y."/>
            <person name="Liu J."/>
            <person name="Tang Z."/>
            <person name="Zhuo Y."/>
            <person name="Zhang Y."/>
            <person name="Yu L."/>
            <person name="Huang J."/>
            <person name="Yang P."/>
            <person name="Peng Q."/>
            <person name="Zhang J."/>
            <person name="Jiang W."/>
            <person name="Zhang Z."/>
            <person name="Lin K."/>
            <person name="Ro D.K."/>
            <person name="Chen X."/>
            <person name="Xiong X."/>
            <person name="Shang Y."/>
            <person name="Huang S."/>
            <person name="Zeng J."/>
        </authorList>
    </citation>
    <scope>NUCLEOTIDE SEQUENCE [LARGE SCALE GENOMIC DNA]</scope>
    <source>
        <strain evidence="6">cv. BLH2017</strain>
        <tissue evidence="5">Root</tissue>
    </source>
</reference>